<dbReference type="PANTHER" id="PTHR23517:SF13">
    <property type="entry name" value="MAJOR FACILITATOR SUPERFAMILY MFS_1"/>
    <property type="match status" value="1"/>
</dbReference>
<evidence type="ECO:0000256" key="1">
    <source>
        <dbReference type="ARBA" id="ARBA00004651"/>
    </source>
</evidence>
<evidence type="ECO:0000256" key="3">
    <source>
        <dbReference type="ARBA" id="ARBA00022475"/>
    </source>
</evidence>
<feature type="transmembrane region" description="Helical" evidence="7">
    <location>
        <begin position="366"/>
        <end position="388"/>
    </location>
</feature>
<comment type="subcellular location">
    <subcellularLocation>
        <location evidence="1">Cell membrane</location>
        <topology evidence="1">Multi-pass membrane protein</topology>
    </subcellularLocation>
</comment>
<dbReference type="SUPFAM" id="SSF103473">
    <property type="entry name" value="MFS general substrate transporter"/>
    <property type="match status" value="1"/>
</dbReference>
<dbReference type="PROSITE" id="PS50850">
    <property type="entry name" value="MFS"/>
    <property type="match status" value="1"/>
</dbReference>
<evidence type="ECO:0000256" key="7">
    <source>
        <dbReference type="SAM" id="Phobius"/>
    </source>
</evidence>
<sequence>MRSLSERASFWTAGAVVALALWTSACPTMIYPLYQAEWGLTSTTVAWIFAAYPIALIPVLVIFGNLSDHIGRRAAILLGLAAELVGVLLFVLATDVTLLLVGRAFMGLGVGLSLSPASVAMVEFSTAGADKRAGAIGTAVSALGIALAMLVGGGLSQYAPYPLRLTFVVLALMILVVVFFALGLPRHTPDEARSRWRIRAIVIPRGNRGIFAAGSIAFASSFMLGSLVLPLGAKIAHQLARSDNALLTGALLSVFAVSISATALLAKRLDLWTAVIVGAVFSSGAVWLFVVTGTTHSIVVFFLASACAGIGYSFDFAGGLTILNRYAAPHHRASMVSGGYLLGYISQGIGAPALGAIVTANGLMTALANGAIAFSVVFGISLIGATVVRRSLREAAPQERALETASTD</sequence>
<dbReference type="InterPro" id="IPR050171">
    <property type="entry name" value="MFS_Transporters"/>
</dbReference>
<feature type="transmembrane region" description="Helical" evidence="7">
    <location>
        <begin position="298"/>
        <end position="323"/>
    </location>
</feature>
<feature type="transmembrane region" description="Helical" evidence="7">
    <location>
        <begin position="209"/>
        <end position="233"/>
    </location>
</feature>
<keyword evidence="6 7" id="KW-0472">Membrane</keyword>
<reference evidence="9 10" key="1">
    <citation type="submission" date="2019-03" db="EMBL/GenBank/DDBJ databases">
        <title>Genomic Encyclopedia of Type Strains, Phase III (KMG-III): the genomes of soil and plant-associated and newly described type strains.</title>
        <authorList>
            <person name="Whitman W."/>
        </authorList>
    </citation>
    <scope>NUCLEOTIDE SEQUENCE [LARGE SCALE GENOMIC DNA]</scope>
    <source>
        <strain evidence="9 10">VKMAc-2574</strain>
    </source>
</reference>
<dbReference type="PANTHER" id="PTHR23517">
    <property type="entry name" value="RESISTANCE PROTEIN MDTM, PUTATIVE-RELATED-RELATED"/>
    <property type="match status" value="1"/>
</dbReference>
<feature type="transmembrane region" description="Helical" evidence="7">
    <location>
        <begin position="134"/>
        <end position="155"/>
    </location>
</feature>
<feature type="transmembrane region" description="Helical" evidence="7">
    <location>
        <begin position="167"/>
        <end position="188"/>
    </location>
</feature>
<dbReference type="Proteomes" id="UP000295060">
    <property type="component" value="Unassembled WGS sequence"/>
</dbReference>
<feature type="transmembrane region" description="Helical" evidence="7">
    <location>
        <begin position="44"/>
        <end position="63"/>
    </location>
</feature>
<keyword evidence="3" id="KW-1003">Cell membrane</keyword>
<organism evidence="9 10">
    <name type="scientific">Kribbella pratensis</name>
    <dbReference type="NCBI Taxonomy" id="2512112"/>
    <lineage>
        <taxon>Bacteria</taxon>
        <taxon>Bacillati</taxon>
        <taxon>Actinomycetota</taxon>
        <taxon>Actinomycetes</taxon>
        <taxon>Propionibacteriales</taxon>
        <taxon>Kribbellaceae</taxon>
        <taxon>Kribbella</taxon>
    </lineage>
</organism>
<feature type="transmembrane region" description="Helical" evidence="7">
    <location>
        <begin position="271"/>
        <end position="292"/>
    </location>
</feature>
<dbReference type="InterPro" id="IPR011701">
    <property type="entry name" value="MFS"/>
</dbReference>
<evidence type="ECO:0000259" key="8">
    <source>
        <dbReference type="PROSITE" id="PS50850"/>
    </source>
</evidence>
<evidence type="ECO:0000256" key="6">
    <source>
        <dbReference type="ARBA" id="ARBA00023136"/>
    </source>
</evidence>
<dbReference type="InterPro" id="IPR036259">
    <property type="entry name" value="MFS_trans_sf"/>
</dbReference>
<name>A0ABY2FKJ3_9ACTN</name>
<proteinExistence type="predicted"/>
<keyword evidence="2" id="KW-0813">Transport</keyword>
<evidence type="ECO:0000256" key="5">
    <source>
        <dbReference type="ARBA" id="ARBA00022989"/>
    </source>
</evidence>
<dbReference type="Gene3D" id="1.20.1250.20">
    <property type="entry name" value="MFS general substrate transporter like domains"/>
    <property type="match status" value="1"/>
</dbReference>
<feature type="transmembrane region" description="Helical" evidence="7">
    <location>
        <begin position="245"/>
        <end position="264"/>
    </location>
</feature>
<keyword evidence="4 7" id="KW-0812">Transmembrane</keyword>
<feature type="transmembrane region" description="Helical" evidence="7">
    <location>
        <begin position="100"/>
        <end position="122"/>
    </location>
</feature>
<gene>
    <name evidence="9" type="ORF">EV137_0710</name>
</gene>
<dbReference type="Pfam" id="PF07690">
    <property type="entry name" value="MFS_1"/>
    <property type="match status" value="1"/>
</dbReference>
<evidence type="ECO:0000256" key="2">
    <source>
        <dbReference type="ARBA" id="ARBA00022448"/>
    </source>
</evidence>
<feature type="domain" description="Major facilitator superfamily (MFS) profile" evidence="8">
    <location>
        <begin position="1"/>
        <end position="408"/>
    </location>
</feature>
<evidence type="ECO:0000256" key="4">
    <source>
        <dbReference type="ARBA" id="ARBA00022692"/>
    </source>
</evidence>
<feature type="transmembrane region" description="Helical" evidence="7">
    <location>
        <begin position="75"/>
        <end position="94"/>
    </location>
</feature>
<evidence type="ECO:0000313" key="9">
    <source>
        <dbReference type="EMBL" id="TDW93431.1"/>
    </source>
</evidence>
<comment type="caution">
    <text evidence="9">The sequence shown here is derived from an EMBL/GenBank/DDBJ whole genome shotgun (WGS) entry which is preliminary data.</text>
</comment>
<accession>A0ABY2FKJ3</accession>
<dbReference type="PROSITE" id="PS51257">
    <property type="entry name" value="PROKAR_LIPOPROTEIN"/>
    <property type="match status" value="1"/>
</dbReference>
<dbReference type="RefSeq" id="WP_134126489.1">
    <property type="nucleotide sequence ID" value="NZ_SODU01000001.1"/>
</dbReference>
<feature type="transmembrane region" description="Helical" evidence="7">
    <location>
        <begin position="335"/>
        <end position="360"/>
    </location>
</feature>
<dbReference type="EMBL" id="SODU01000001">
    <property type="protein sequence ID" value="TDW93431.1"/>
    <property type="molecule type" value="Genomic_DNA"/>
</dbReference>
<keyword evidence="10" id="KW-1185">Reference proteome</keyword>
<dbReference type="InterPro" id="IPR020846">
    <property type="entry name" value="MFS_dom"/>
</dbReference>
<evidence type="ECO:0000313" key="10">
    <source>
        <dbReference type="Proteomes" id="UP000295060"/>
    </source>
</evidence>
<keyword evidence="5 7" id="KW-1133">Transmembrane helix</keyword>
<protein>
    <submittedName>
        <fullName evidence="9">MFS family arabinose efflux permease</fullName>
    </submittedName>
</protein>